<dbReference type="EMBL" id="JBIRWE010000011">
    <property type="protein sequence ID" value="MFI1966778.1"/>
    <property type="molecule type" value="Genomic_DNA"/>
</dbReference>
<accession>A0ABW7V1D0</accession>
<evidence type="ECO:0000313" key="2">
    <source>
        <dbReference type="Proteomes" id="UP001611548"/>
    </source>
</evidence>
<organism evidence="1 2">
    <name type="scientific">Streptomyces pathocidini</name>
    <dbReference type="NCBI Taxonomy" id="1650571"/>
    <lineage>
        <taxon>Bacteria</taxon>
        <taxon>Bacillati</taxon>
        <taxon>Actinomycetota</taxon>
        <taxon>Actinomycetes</taxon>
        <taxon>Kitasatosporales</taxon>
        <taxon>Streptomycetaceae</taxon>
        <taxon>Streptomyces</taxon>
    </lineage>
</organism>
<keyword evidence="2" id="KW-1185">Reference proteome</keyword>
<proteinExistence type="predicted"/>
<dbReference type="Proteomes" id="UP001611548">
    <property type="component" value="Unassembled WGS sequence"/>
</dbReference>
<dbReference type="RefSeq" id="WP_055472762.1">
    <property type="nucleotide sequence ID" value="NZ_JBIRWE010000011.1"/>
</dbReference>
<sequence length="64" mass="7228">MGLFSRKSDSSSEAQEYRAAKKVLAEDPVNTGRLGYVDIDSPEGRANLAAQERLNRAERAYRRR</sequence>
<comment type="caution">
    <text evidence="1">The sequence shown here is derived from an EMBL/GenBank/DDBJ whole genome shotgun (WGS) entry which is preliminary data.</text>
</comment>
<gene>
    <name evidence="1" type="ORF">ACH429_22140</name>
</gene>
<name>A0ABW7V1D0_9ACTN</name>
<reference evidence="1 2" key="1">
    <citation type="submission" date="2024-10" db="EMBL/GenBank/DDBJ databases">
        <title>The Natural Products Discovery Center: Release of the First 8490 Sequenced Strains for Exploring Actinobacteria Biosynthetic Diversity.</title>
        <authorList>
            <person name="Kalkreuter E."/>
            <person name="Kautsar S.A."/>
            <person name="Yang D."/>
            <person name="Bader C.D."/>
            <person name="Teijaro C.N."/>
            <person name="Fluegel L."/>
            <person name="Davis C.M."/>
            <person name="Simpson J.R."/>
            <person name="Lauterbach L."/>
            <person name="Steele A.D."/>
            <person name="Gui C."/>
            <person name="Meng S."/>
            <person name="Li G."/>
            <person name="Viehrig K."/>
            <person name="Ye F."/>
            <person name="Su P."/>
            <person name="Kiefer A.F."/>
            <person name="Nichols A."/>
            <person name="Cepeda A.J."/>
            <person name="Yan W."/>
            <person name="Fan B."/>
            <person name="Jiang Y."/>
            <person name="Adhikari A."/>
            <person name="Zheng C.-J."/>
            <person name="Schuster L."/>
            <person name="Cowan T.M."/>
            <person name="Smanski M.J."/>
            <person name="Chevrette M.G."/>
            <person name="De Carvalho L.P.S."/>
            <person name="Shen B."/>
        </authorList>
    </citation>
    <scope>NUCLEOTIDE SEQUENCE [LARGE SCALE GENOMIC DNA]</scope>
    <source>
        <strain evidence="1 2">NPDC020327</strain>
    </source>
</reference>
<protein>
    <submittedName>
        <fullName evidence="1">Uncharacterized protein</fullName>
    </submittedName>
</protein>
<evidence type="ECO:0000313" key="1">
    <source>
        <dbReference type="EMBL" id="MFI1966778.1"/>
    </source>
</evidence>